<dbReference type="InterPro" id="IPR000863">
    <property type="entry name" value="Sulfotransferase_dom"/>
</dbReference>
<evidence type="ECO:0000259" key="3">
    <source>
        <dbReference type="Pfam" id="PF00685"/>
    </source>
</evidence>
<dbReference type="EMBL" id="CAIIXF020000009">
    <property type="protein sequence ID" value="CAH1793721.1"/>
    <property type="molecule type" value="Genomic_DNA"/>
</dbReference>
<accession>A0A8S4PQ09</accession>
<dbReference type="InterPro" id="IPR027417">
    <property type="entry name" value="P-loop_NTPase"/>
</dbReference>
<protein>
    <recommendedName>
        <fullName evidence="3">Sulfotransferase domain-containing protein</fullName>
    </recommendedName>
</protein>
<proteinExistence type="inferred from homology"/>
<dbReference type="Pfam" id="PF00685">
    <property type="entry name" value="Sulfotransfer_1"/>
    <property type="match status" value="1"/>
</dbReference>
<dbReference type="Proteomes" id="UP000749559">
    <property type="component" value="Unassembled WGS sequence"/>
</dbReference>
<sequence length="384" mass="45637">MITKIFYSPCTFDLIEKKPGNDPYIFVLYYRHLSDYVKKQNIRFYYQLKEYPSLISLTSMSSHDYEGEQAKEPTDDEKIYQQELECAKLVIYDNDECEFVEDCEGKTIKLFYIDGVPQETVFHSTLHNDARTFTANADDVWVMSWPRSGSHWVWEITQRLLHGIDSFVGPLQKELSVFALNTVGMKDIRRPRVISCHLGREFAPVDIFKKGSKMIYLVRDPRDAMVSWYKFIQRHDGFKYDGTWNGFLSLYFQDKIPRGTWEKHTKGWLQESRNNKNIFFLKYEGLRHDPLKWIKEIALFLRPGETYSETELMRLKEKTDLSTMRKNNATYEPYHKEGGLGTQYDKGRIGTWKDWFTVAQLEDYKRHYHQYMDDVDNSDLGYIQ</sequence>
<evidence type="ECO:0000256" key="1">
    <source>
        <dbReference type="ARBA" id="ARBA00005771"/>
    </source>
</evidence>
<dbReference type="Gene3D" id="3.40.50.300">
    <property type="entry name" value="P-loop containing nucleotide triphosphate hydrolases"/>
    <property type="match status" value="1"/>
</dbReference>
<dbReference type="SUPFAM" id="SSF52540">
    <property type="entry name" value="P-loop containing nucleoside triphosphate hydrolases"/>
    <property type="match status" value="1"/>
</dbReference>
<evidence type="ECO:0000256" key="2">
    <source>
        <dbReference type="ARBA" id="ARBA00022679"/>
    </source>
</evidence>
<organism evidence="4 5">
    <name type="scientific">Owenia fusiformis</name>
    <name type="common">Polychaete worm</name>
    <dbReference type="NCBI Taxonomy" id="6347"/>
    <lineage>
        <taxon>Eukaryota</taxon>
        <taxon>Metazoa</taxon>
        <taxon>Spiralia</taxon>
        <taxon>Lophotrochozoa</taxon>
        <taxon>Annelida</taxon>
        <taxon>Polychaeta</taxon>
        <taxon>Sedentaria</taxon>
        <taxon>Canalipalpata</taxon>
        <taxon>Sabellida</taxon>
        <taxon>Oweniida</taxon>
        <taxon>Oweniidae</taxon>
        <taxon>Owenia</taxon>
    </lineage>
</organism>
<keyword evidence="5" id="KW-1185">Reference proteome</keyword>
<gene>
    <name evidence="4" type="ORF">OFUS_LOCUS18536</name>
</gene>
<reference evidence="4" key="1">
    <citation type="submission" date="2022-03" db="EMBL/GenBank/DDBJ databases">
        <authorList>
            <person name="Martin C."/>
        </authorList>
    </citation>
    <scope>NUCLEOTIDE SEQUENCE</scope>
</reference>
<dbReference type="AlphaFoldDB" id="A0A8S4PQ09"/>
<comment type="similarity">
    <text evidence="1">Belongs to the sulfotransferase 1 family.</text>
</comment>
<feature type="domain" description="Sulfotransferase" evidence="3">
    <location>
        <begin position="138"/>
        <end position="375"/>
    </location>
</feature>
<dbReference type="GO" id="GO:0008146">
    <property type="term" value="F:sulfotransferase activity"/>
    <property type="evidence" value="ECO:0007669"/>
    <property type="project" value="InterPro"/>
</dbReference>
<dbReference type="OrthoDB" id="205623at2759"/>
<name>A0A8S4PQ09_OWEFU</name>
<evidence type="ECO:0000313" key="4">
    <source>
        <dbReference type="EMBL" id="CAH1793721.1"/>
    </source>
</evidence>
<evidence type="ECO:0000313" key="5">
    <source>
        <dbReference type="Proteomes" id="UP000749559"/>
    </source>
</evidence>
<keyword evidence="2" id="KW-0808">Transferase</keyword>
<dbReference type="PANTHER" id="PTHR11783">
    <property type="entry name" value="SULFOTRANSFERASE SULT"/>
    <property type="match status" value="1"/>
</dbReference>
<comment type="caution">
    <text evidence="4">The sequence shown here is derived from an EMBL/GenBank/DDBJ whole genome shotgun (WGS) entry which is preliminary data.</text>
</comment>